<accession>A0AAN9N443</accession>
<reference evidence="2 3" key="1">
    <citation type="submission" date="2024-01" db="EMBL/GenBank/DDBJ databases">
        <title>The genomes of 5 underutilized Papilionoideae crops provide insights into root nodulation and disease resistanc.</title>
        <authorList>
            <person name="Jiang F."/>
        </authorList>
    </citation>
    <scope>NUCLEOTIDE SEQUENCE [LARGE SCALE GENOMIC DNA]</scope>
    <source>
        <strain evidence="2">LVBAO_FW01</strain>
        <tissue evidence="2">Leaves</tissue>
    </source>
</reference>
<dbReference type="PANTHER" id="PTHR34962:SF3">
    <property type="entry name" value="ABC SUBFAMILY C PROTEIN"/>
    <property type="match status" value="1"/>
</dbReference>
<name>A0AAN9N443_CANGL</name>
<comment type="caution">
    <text evidence="2">The sequence shown here is derived from an EMBL/GenBank/DDBJ whole genome shotgun (WGS) entry which is preliminary data.</text>
</comment>
<feature type="compositionally biased region" description="Acidic residues" evidence="1">
    <location>
        <begin position="214"/>
        <end position="226"/>
    </location>
</feature>
<evidence type="ECO:0000313" key="3">
    <source>
        <dbReference type="Proteomes" id="UP001367508"/>
    </source>
</evidence>
<proteinExistence type="predicted"/>
<dbReference type="AlphaFoldDB" id="A0AAN9N443"/>
<feature type="compositionally biased region" description="Low complexity" evidence="1">
    <location>
        <begin position="298"/>
        <end position="307"/>
    </location>
</feature>
<feature type="region of interest" description="Disordered" evidence="1">
    <location>
        <begin position="379"/>
        <end position="416"/>
    </location>
</feature>
<gene>
    <name evidence="2" type="ORF">VNO77_05724</name>
</gene>
<dbReference type="EMBL" id="JAYMYQ010000001">
    <property type="protein sequence ID" value="KAK7363577.1"/>
    <property type="molecule type" value="Genomic_DNA"/>
</dbReference>
<feature type="region of interest" description="Disordered" evidence="1">
    <location>
        <begin position="298"/>
        <end position="358"/>
    </location>
</feature>
<sequence length="552" mass="61276">MASAHYCVFSLLAPYTNRRTPPRILLSSKIRHRKNYLRPKILKTLTKPYPPTLPLLPPSPQPILCPQEDKLSVEIPANETHDGDVTGVAEEPDELEDLRVTEATAKDNAVFGNVSAADIFKYGGMFFVGAFVFQTICSVWTLGNKNSNQKDGDLEINGKEKRKILLNGNEKTIQLPITGASNVEDQLGMQKKIEEIRLMAREARRIELENKGEEGEDEDSEMDDESAVSSHKLGIEKEIGARLSKLQNRINSNKDSSAAFRINTRGNSAGGVERDVNKNVNQGSEALIFKKKFKFKSPSTKATKTPKGFPGTRDWRASKAKGKDSTDKQLNQQDVVPSEERGEFVDDESNTILNHDKSMEDKMEKLNIKTDVGVKTKITNDGDVQVSKQSGRKPGHSANGSSRQGLAKTKSAANSVKVKQANTKADMWWLNLRYVLVILMQRSSDGGSKGLYSVKFTSKEHNQGDDDSYTVAFEDHADANNFCFLLESFFKDLGDFSADAVPISIQELNDEIISRAKKVVVVKKRQLQLYAGQSLTDVEMALCSVIEDQNVP</sequence>
<keyword evidence="3" id="KW-1185">Reference proteome</keyword>
<dbReference type="Proteomes" id="UP001367508">
    <property type="component" value="Unassembled WGS sequence"/>
</dbReference>
<dbReference type="PANTHER" id="PTHR34962">
    <property type="entry name" value="EMBRYO DEFECTIVE 1703-RELATED"/>
    <property type="match status" value="1"/>
</dbReference>
<feature type="compositionally biased region" description="Basic and acidic residues" evidence="1">
    <location>
        <begin position="313"/>
        <end position="327"/>
    </location>
</feature>
<protein>
    <submittedName>
        <fullName evidence="2">Uncharacterized protein</fullName>
    </submittedName>
</protein>
<evidence type="ECO:0000256" key="1">
    <source>
        <dbReference type="SAM" id="MobiDB-lite"/>
    </source>
</evidence>
<feature type="region of interest" description="Disordered" evidence="1">
    <location>
        <begin position="207"/>
        <end position="231"/>
    </location>
</feature>
<organism evidence="2 3">
    <name type="scientific">Canavalia gladiata</name>
    <name type="common">Sword bean</name>
    <name type="synonym">Dolichos gladiatus</name>
    <dbReference type="NCBI Taxonomy" id="3824"/>
    <lineage>
        <taxon>Eukaryota</taxon>
        <taxon>Viridiplantae</taxon>
        <taxon>Streptophyta</taxon>
        <taxon>Embryophyta</taxon>
        <taxon>Tracheophyta</taxon>
        <taxon>Spermatophyta</taxon>
        <taxon>Magnoliopsida</taxon>
        <taxon>eudicotyledons</taxon>
        <taxon>Gunneridae</taxon>
        <taxon>Pentapetalae</taxon>
        <taxon>rosids</taxon>
        <taxon>fabids</taxon>
        <taxon>Fabales</taxon>
        <taxon>Fabaceae</taxon>
        <taxon>Papilionoideae</taxon>
        <taxon>50 kb inversion clade</taxon>
        <taxon>NPAAA clade</taxon>
        <taxon>indigoferoid/millettioid clade</taxon>
        <taxon>Phaseoleae</taxon>
        <taxon>Canavalia</taxon>
    </lineage>
</organism>
<evidence type="ECO:0000313" key="2">
    <source>
        <dbReference type="EMBL" id="KAK7363577.1"/>
    </source>
</evidence>